<evidence type="ECO:0000256" key="2">
    <source>
        <dbReference type="ARBA" id="ARBA00022746"/>
    </source>
</evidence>
<dbReference type="SUPFAM" id="SSF51905">
    <property type="entry name" value="FAD/NAD(P)-binding domain"/>
    <property type="match status" value="1"/>
</dbReference>
<evidence type="ECO:0000313" key="6">
    <source>
        <dbReference type="EMBL" id="MCA9385063.1"/>
    </source>
</evidence>
<evidence type="ECO:0000256" key="1">
    <source>
        <dbReference type="ARBA" id="ARBA00004829"/>
    </source>
</evidence>
<reference evidence="6" key="1">
    <citation type="submission" date="2020-04" db="EMBL/GenBank/DDBJ databases">
        <authorList>
            <person name="Zhang T."/>
        </authorList>
    </citation>
    <scope>NUCLEOTIDE SEQUENCE</scope>
    <source>
        <strain evidence="6">HKST-UBA11</strain>
    </source>
</reference>
<dbReference type="InterPro" id="IPR036188">
    <property type="entry name" value="FAD/NAD-bd_sf"/>
</dbReference>
<dbReference type="NCBIfam" id="TIGR02734">
    <property type="entry name" value="crtI_fam"/>
    <property type="match status" value="1"/>
</dbReference>
<dbReference type="PANTHER" id="PTHR43734:SF1">
    <property type="entry name" value="PHYTOENE DESATURASE"/>
    <property type="match status" value="1"/>
</dbReference>
<keyword evidence="3 4" id="KW-0560">Oxidoreductase</keyword>
<accession>A0A955RK67</accession>
<sequence>MRGKKVAIIGAGISGLAVAPILAKKGFEVEVYEKNNQPGGRAMVLEDSGFKFDMGPSWYMMPEIFDQWFAKLGRKREDYFSISKLNPNYRLFFPDDEKITITTDWDELENIFEKYEPGSGVRLRKYLDESEEKYNVAVDKYLSMNFTSLWQLLDFDLLRKAVVWKMWRSWNEHVCKSFKNAKLQKVLLWPAVFLGGSPKNLPSLYSLMSHVDLQQGVFYPDRGFQSLVQAMYEVGTEEGVNYSFNSEVQKIHVKNGKAVSLVVNDSIKEVDLVIGSADYQHIEEHLLPNTEKQFINWDQRVLGPHTFCIYLGISKQLHNLTHHNYYFQEDEEWDDHFSAIFGKKQWPKNPSVYICCPSKTDNQVAPKGQENIFMLIPVASGLNDTNEEREKLYNYSINILEKVTGDSIQDHVVFKKIISHRDHIELYNAFQGNSLGLAQTLLQTGPFRLKMRHPNISNLFYTGHYTQPGTGTPICVRSGEIVAEEVMKYYE</sequence>
<evidence type="ECO:0000256" key="4">
    <source>
        <dbReference type="RuleBase" id="RU362075"/>
    </source>
</evidence>
<name>A0A955RK67_9BACT</name>
<dbReference type="GO" id="GO:0016491">
    <property type="term" value="F:oxidoreductase activity"/>
    <property type="evidence" value="ECO:0007669"/>
    <property type="project" value="UniProtKB-KW"/>
</dbReference>
<feature type="domain" description="Amine oxidase" evidence="5">
    <location>
        <begin position="13"/>
        <end position="487"/>
    </location>
</feature>
<evidence type="ECO:0000256" key="3">
    <source>
        <dbReference type="ARBA" id="ARBA00023002"/>
    </source>
</evidence>
<keyword evidence="2 4" id="KW-0125">Carotenoid biosynthesis</keyword>
<comment type="caution">
    <text evidence="6">The sequence shown here is derived from an EMBL/GenBank/DDBJ whole genome shotgun (WGS) entry which is preliminary data.</text>
</comment>
<proteinExistence type="inferred from homology"/>
<dbReference type="Pfam" id="PF01593">
    <property type="entry name" value="Amino_oxidase"/>
    <property type="match status" value="1"/>
</dbReference>
<dbReference type="InterPro" id="IPR002937">
    <property type="entry name" value="Amino_oxidase"/>
</dbReference>
<dbReference type="PRINTS" id="PR00419">
    <property type="entry name" value="ADXRDTASE"/>
</dbReference>
<dbReference type="InterPro" id="IPR014105">
    <property type="entry name" value="Carotenoid/retinoid_OxRdtase"/>
</dbReference>
<evidence type="ECO:0000313" key="7">
    <source>
        <dbReference type="Proteomes" id="UP000754563"/>
    </source>
</evidence>
<comment type="pathway">
    <text evidence="1 4">Carotenoid biosynthesis.</text>
</comment>
<gene>
    <name evidence="6" type="primary">crtI</name>
    <name evidence="6" type="ORF">KC717_00280</name>
</gene>
<reference evidence="6" key="2">
    <citation type="journal article" date="2021" name="Microbiome">
        <title>Successional dynamics and alternative stable states in a saline activated sludge microbial community over 9 years.</title>
        <authorList>
            <person name="Wang Y."/>
            <person name="Ye J."/>
            <person name="Ju F."/>
            <person name="Liu L."/>
            <person name="Boyd J.A."/>
            <person name="Deng Y."/>
            <person name="Parks D.H."/>
            <person name="Jiang X."/>
            <person name="Yin X."/>
            <person name="Woodcroft B.J."/>
            <person name="Tyson G.W."/>
            <person name="Hugenholtz P."/>
            <person name="Polz M.F."/>
            <person name="Zhang T."/>
        </authorList>
    </citation>
    <scope>NUCLEOTIDE SEQUENCE</scope>
    <source>
        <strain evidence="6">HKST-UBA11</strain>
    </source>
</reference>
<comment type="similarity">
    <text evidence="4">Belongs to the carotenoid/retinoid oxidoreductase family.</text>
</comment>
<protein>
    <submittedName>
        <fullName evidence="6">Phytoene desaturase</fullName>
    </submittedName>
</protein>
<dbReference type="EMBL" id="JAGQLH010000002">
    <property type="protein sequence ID" value="MCA9385063.1"/>
    <property type="molecule type" value="Genomic_DNA"/>
</dbReference>
<evidence type="ECO:0000259" key="5">
    <source>
        <dbReference type="Pfam" id="PF01593"/>
    </source>
</evidence>
<dbReference type="GO" id="GO:0016117">
    <property type="term" value="P:carotenoid biosynthetic process"/>
    <property type="evidence" value="ECO:0007669"/>
    <property type="project" value="UniProtKB-KW"/>
</dbReference>
<dbReference type="AlphaFoldDB" id="A0A955RK67"/>
<organism evidence="6 7">
    <name type="scientific">Candidatus Dojkabacteria bacterium</name>
    <dbReference type="NCBI Taxonomy" id="2099670"/>
    <lineage>
        <taxon>Bacteria</taxon>
        <taxon>Candidatus Dojkabacteria</taxon>
    </lineage>
</organism>
<dbReference type="PANTHER" id="PTHR43734">
    <property type="entry name" value="PHYTOENE DESATURASE"/>
    <property type="match status" value="1"/>
</dbReference>
<dbReference type="Gene3D" id="3.50.50.60">
    <property type="entry name" value="FAD/NAD(P)-binding domain"/>
    <property type="match status" value="2"/>
</dbReference>
<dbReference type="Proteomes" id="UP000754563">
    <property type="component" value="Unassembled WGS sequence"/>
</dbReference>